<evidence type="ECO:0000313" key="2">
    <source>
        <dbReference type="Proteomes" id="UP001283361"/>
    </source>
</evidence>
<name>A0AAE1D6I3_9GAST</name>
<dbReference type="EMBL" id="JAWDGP010005281">
    <property type="protein sequence ID" value="KAK3758248.1"/>
    <property type="molecule type" value="Genomic_DNA"/>
</dbReference>
<keyword evidence="2" id="KW-1185">Reference proteome</keyword>
<dbReference type="Proteomes" id="UP001283361">
    <property type="component" value="Unassembled WGS sequence"/>
</dbReference>
<organism evidence="1 2">
    <name type="scientific">Elysia crispata</name>
    <name type="common">lettuce slug</name>
    <dbReference type="NCBI Taxonomy" id="231223"/>
    <lineage>
        <taxon>Eukaryota</taxon>
        <taxon>Metazoa</taxon>
        <taxon>Spiralia</taxon>
        <taxon>Lophotrochozoa</taxon>
        <taxon>Mollusca</taxon>
        <taxon>Gastropoda</taxon>
        <taxon>Heterobranchia</taxon>
        <taxon>Euthyneura</taxon>
        <taxon>Panpulmonata</taxon>
        <taxon>Sacoglossa</taxon>
        <taxon>Placobranchoidea</taxon>
        <taxon>Plakobranchidae</taxon>
        <taxon>Elysia</taxon>
    </lineage>
</organism>
<accession>A0AAE1D6I3</accession>
<sequence length="99" mass="10966">MTANIEHYSPLLQRGSCALLTQIELKKKGQWNSNLGDLVPFAIANFLQRNILIFSSEETSAITPISPTLTEVQGKDLAIARLAVPGFEHYDALKEHNLC</sequence>
<gene>
    <name evidence="1" type="ORF">RRG08_036520</name>
</gene>
<dbReference type="CDD" id="cd22744">
    <property type="entry name" value="OTU"/>
    <property type="match status" value="1"/>
</dbReference>
<dbReference type="AlphaFoldDB" id="A0AAE1D6I3"/>
<reference evidence="1" key="1">
    <citation type="journal article" date="2023" name="G3 (Bethesda)">
        <title>A reference genome for the long-term kleptoplast-retaining sea slug Elysia crispata morphotype clarki.</title>
        <authorList>
            <person name="Eastman K.E."/>
            <person name="Pendleton A.L."/>
            <person name="Shaikh M.A."/>
            <person name="Suttiyut T."/>
            <person name="Ogas R."/>
            <person name="Tomko P."/>
            <person name="Gavelis G."/>
            <person name="Widhalm J.R."/>
            <person name="Wisecaver J.H."/>
        </authorList>
    </citation>
    <scope>NUCLEOTIDE SEQUENCE</scope>
    <source>
        <strain evidence="1">ECLA1</strain>
    </source>
</reference>
<proteinExistence type="predicted"/>
<protein>
    <submittedName>
        <fullName evidence="1">Uncharacterized protein</fullName>
    </submittedName>
</protein>
<comment type="caution">
    <text evidence="1">The sequence shown here is derived from an EMBL/GenBank/DDBJ whole genome shotgun (WGS) entry which is preliminary data.</text>
</comment>
<evidence type="ECO:0000313" key="1">
    <source>
        <dbReference type="EMBL" id="KAK3758248.1"/>
    </source>
</evidence>